<reference evidence="2" key="5">
    <citation type="journal article" date="2021" name="G3 (Bethesda)">
        <title>Aegilops tauschii genome assembly Aet v5.0 features greater sequence contiguity and improved annotation.</title>
        <authorList>
            <person name="Wang L."/>
            <person name="Zhu T."/>
            <person name="Rodriguez J.C."/>
            <person name="Deal K.R."/>
            <person name="Dubcovsky J."/>
            <person name="McGuire P.E."/>
            <person name="Lux T."/>
            <person name="Spannagl M."/>
            <person name="Mayer K.F.X."/>
            <person name="Baldrich P."/>
            <person name="Meyers B.C."/>
            <person name="Huo N."/>
            <person name="Gu Y.Q."/>
            <person name="Zhou H."/>
            <person name="Devos K.M."/>
            <person name="Bennetzen J.L."/>
            <person name="Unver T."/>
            <person name="Budak H."/>
            <person name="Gulick P.J."/>
            <person name="Galiba G."/>
            <person name="Kalapos B."/>
            <person name="Nelson D.R."/>
            <person name="Li P."/>
            <person name="You F.M."/>
            <person name="Luo M.C."/>
            <person name="Dvorak J."/>
        </authorList>
    </citation>
    <scope>NUCLEOTIDE SEQUENCE [LARGE SCALE GENOMIC DNA]</scope>
    <source>
        <strain evidence="2">cv. AL8/78</strain>
    </source>
</reference>
<reference evidence="3" key="1">
    <citation type="journal article" date="2014" name="Science">
        <title>Ancient hybridizations among the ancestral genomes of bread wheat.</title>
        <authorList>
            <consortium name="International Wheat Genome Sequencing Consortium,"/>
            <person name="Marcussen T."/>
            <person name="Sandve S.R."/>
            <person name="Heier L."/>
            <person name="Spannagl M."/>
            <person name="Pfeifer M."/>
            <person name="Jakobsen K.S."/>
            <person name="Wulff B.B."/>
            <person name="Steuernagel B."/>
            <person name="Mayer K.F."/>
            <person name="Olsen O.A."/>
        </authorList>
    </citation>
    <scope>NUCLEOTIDE SEQUENCE [LARGE SCALE GENOMIC DNA]</scope>
    <source>
        <strain evidence="3">cv. AL8/78</strain>
    </source>
</reference>
<organism evidence="2 3">
    <name type="scientific">Aegilops tauschii subsp. strangulata</name>
    <name type="common">Goatgrass</name>
    <dbReference type="NCBI Taxonomy" id="200361"/>
    <lineage>
        <taxon>Eukaryota</taxon>
        <taxon>Viridiplantae</taxon>
        <taxon>Streptophyta</taxon>
        <taxon>Embryophyta</taxon>
        <taxon>Tracheophyta</taxon>
        <taxon>Spermatophyta</taxon>
        <taxon>Magnoliopsida</taxon>
        <taxon>Liliopsida</taxon>
        <taxon>Poales</taxon>
        <taxon>Poaceae</taxon>
        <taxon>BOP clade</taxon>
        <taxon>Pooideae</taxon>
        <taxon>Triticodae</taxon>
        <taxon>Triticeae</taxon>
        <taxon>Triticinae</taxon>
        <taxon>Aegilops</taxon>
    </lineage>
</organism>
<evidence type="ECO:0000313" key="3">
    <source>
        <dbReference type="Proteomes" id="UP000015105"/>
    </source>
</evidence>
<dbReference type="AlphaFoldDB" id="A0A453STX6"/>
<keyword evidence="3" id="KW-1185">Reference proteome</keyword>
<sequence>MKNNKWHMTGNKKSSNTLQRADDTLPGAPKFQNPVRCYFSLGASFIPSCLLRSSASHPIPAVDPRSRGQRRPKTPGRHLAAPPARLTHACDATAFSAPSFRSFPSP</sequence>
<protein>
    <submittedName>
        <fullName evidence="2">Uncharacterized protein</fullName>
    </submittedName>
</protein>
<evidence type="ECO:0000256" key="1">
    <source>
        <dbReference type="SAM" id="MobiDB-lite"/>
    </source>
</evidence>
<reference evidence="2" key="4">
    <citation type="submission" date="2019-03" db="UniProtKB">
        <authorList>
            <consortium name="EnsemblPlants"/>
        </authorList>
    </citation>
    <scope>IDENTIFICATION</scope>
</reference>
<accession>A0A453STX6</accession>
<feature type="compositionally biased region" description="Basic residues" evidence="1">
    <location>
        <begin position="67"/>
        <end position="76"/>
    </location>
</feature>
<feature type="region of interest" description="Disordered" evidence="1">
    <location>
        <begin position="56"/>
        <end position="82"/>
    </location>
</feature>
<dbReference type="Gramene" id="AET7Gv21072100.1">
    <property type="protein sequence ID" value="AET7Gv21072100.1"/>
    <property type="gene ID" value="AET7Gv21072100"/>
</dbReference>
<dbReference type="Proteomes" id="UP000015105">
    <property type="component" value="Chromosome 7D"/>
</dbReference>
<reference evidence="3" key="2">
    <citation type="journal article" date="2017" name="Nat. Plants">
        <title>The Aegilops tauschii genome reveals multiple impacts of transposons.</title>
        <authorList>
            <person name="Zhao G."/>
            <person name="Zou C."/>
            <person name="Li K."/>
            <person name="Wang K."/>
            <person name="Li T."/>
            <person name="Gao L."/>
            <person name="Zhang X."/>
            <person name="Wang H."/>
            <person name="Yang Z."/>
            <person name="Liu X."/>
            <person name="Jiang W."/>
            <person name="Mao L."/>
            <person name="Kong X."/>
            <person name="Jiao Y."/>
            <person name="Jia J."/>
        </authorList>
    </citation>
    <scope>NUCLEOTIDE SEQUENCE [LARGE SCALE GENOMIC DNA]</scope>
    <source>
        <strain evidence="3">cv. AL8/78</strain>
    </source>
</reference>
<reference evidence="2" key="3">
    <citation type="journal article" date="2017" name="Nature">
        <title>Genome sequence of the progenitor of the wheat D genome Aegilops tauschii.</title>
        <authorList>
            <person name="Luo M.C."/>
            <person name="Gu Y.Q."/>
            <person name="Puiu D."/>
            <person name="Wang H."/>
            <person name="Twardziok S.O."/>
            <person name="Deal K.R."/>
            <person name="Huo N."/>
            <person name="Zhu T."/>
            <person name="Wang L."/>
            <person name="Wang Y."/>
            <person name="McGuire P.E."/>
            <person name="Liu S."/>
            <person name="Long H."/>
            <person name="Ramasamy R.K."/>
            <person name="Rodriguez J.C."/>
            <person name="Van S.L."/>
            <person name="Yuan L."/>
            <person name="Wang Z."/>
            <person name="Xia Z."/>
            <person name="Xiao L."/>
            <person name="Anderson O.D."/>
            <person name="Ouyang S."/>
            <person name="Liang Y."/>
            <person name="Zimin A.V."/>
            <person name="Pertea G."/>
            <person name="Qi P."/>
            <person name="Bennetzen J.L."/>
            <person name="Dai X."/>
            <person name="Dawson M.W."/>
            <person name="Muller H.G."/>
            <person name="Kugler K."/>
            <person name="Rivarola-Duarte L."/>
            <person name="Spannagl M."/>
            <person name="Mayer K.F.X."/>
            <person name="Lu F.H."/>
            <person name="Bevan M.W."/>
            <person name="Leroy P."/>
            <person name="Li P."/>
            <person name="You F.M."/>
            <person name="Sun Q."/>
            <person name="Liu Z."/>
            <person name="Lyons E."/>
            <person name="Wicker T."/>
            <person name="Salzberg S.L."/>
            <person name="Devos K.M."/>
            <person name="Dvorak J."/>
        </authorList>
    </citation>
    <scope>NUCLEOTIDE SEQUENCE [LARGE SCALE GENOMIC DNA]</scope>
    <source>
        <strain evidence="2">cv. AL8/78</strain>
    </source>
</reference>
<dbReference type="EnsemblPlants" id="AET7Gv21072100.1">
    <property type="protein sequence ID" value="AET7Gv21072100.1"/>
    <property type="gene ID" value="AET7Gv21072100"/>
</dbReference>
<name>A0A453STX6_AEGTS</name>
<proteinExistence type="predicted"/>
<evidence type="ECO:0000313" key="2">
    <source>
        <dbReference type="EnsemblPlants" id="AET7Gv21072100.1"/>
    </source>
</evidence>
<feature type="region of interest" description="Disordered" evidence="1">
    <location>
        <begin position="1"/>
        <end position="27"/>
    </location>
</feature>